<dbReference type="PROSITE" id="PS50290">
    <property type="entry name" value="PI3_4_KINASE_3"/>
    <property type="match status" value="1"/>
</dbReference>
<feature type="region of interest" description="Disordered" evidence="1">
    <location>
        <begin position="743"/>
        <end position="799"/>
    </location>
</feature>
<dbReference type="Proteomes" id="UP001418222">
    <property type="component" value="Unassembled WGS sequence"/>
</dbReference>
<sequence>MAVAVENHLPGGILRRPSGVIHRCRCRIRSFPHPDLPDFPSLSPPLFQRSRSTPCFPSSASDVNPRARVEIVGSRNFPIVHALIVEAALAMAFGARLAPANRGLGGAYFLRGPAGDCLAVVKPVQEQPLSVFVLGRPASRFCVRAIDICIREAAAYLLDHANFAGIPPTALIRISHPALSVHPSSRVASIQRFIPHQFDAGDLGPSRFSVASVHRIGILDVRLLNTDRHAGNLLVQKQSMPKNYREEIVDLVPIDHGFCLPEQLGDPYFEWLHWPQASVPFSDIETEYVSKLNPFKDAELLRSELPSLREPAIRILTLCTIFLKKAVGAGLCLADIGSMMTRDFSQLEKTASVLEELCKKAEKTMAGDSHLYEIEGTCNCIPGEDERKEKGDITAAGEEDVVEVPLPLRIKRNTSLDMLLEKERDVGEEDNERGEREKEVGAGFMKKSLSFSARDLSSNGRRIHGNKAMSFVRMNEGEWRLFLDKFEQLLPEVLEMRKHREMKQRRGFSSDVVASFKLQKPLDLLNANAMKLQYDIFNEIGVPNTTVAVIDMDPLGINLTNVVFGMLPFPKSSNISTGLSILKSSFVSLVLRQSTLHLTAPLFGSAYFFQILKFPGGITIVPPQNAFLLQKEHMIFNFSLNFPIYQVQDKIDELKDQMKLGLRLTSYEILFVRLTNINGSTLAPPTVVETSIVFAVGNNLPTVPRLKQLAQNIRNSSAGNLGLNHTTFGRVKQIRLSSFLQHSLNSNSGSSPSPSPAPQPKEGPYGHHHSHHHHNRPHSDVHEAPAPAPKPIIPQFAPSPSGCHFRFSRIPKRKHQTNPVSAPAKSHHVFASPPIKTTAAPSPYFPPKSHIPDVIFAHAGPPSKSMAHIKPKNSVLLTSPSSSPSFETGPGQIHWATALALFLWL</sequence>
<evidence type="ECO:0000259" key="2">
    <source>
        <dbReference type="PROSITE" id="PS50290"/>
    </source>
</evidence>
<dbReference type="InterPro" id="IPR055464">
    <property type="entry name" value="DUF7036"/>
</dbReference>
<dbReference type="PANTHER" id="PTHR33826">
    <property type="entry name" value="F20B24.21"/>
    <property type="match status" value="1"/>
</dbReference>
<gene>
    <name evidence="3" type="ORF">KSP39_PZI021660</name>
</gene>
<organism evidence="3 4">
    <name type="scientific">Platanthera zijinensis</name>
    <dbReference type="NCBI Taxonomy" id="2320716"/>
    <lineage>
        <taxon>Eukaryota</taxon>
        <taxon>Viridiplantae</taxon>
        <taxon>Streptophyta</taxon>
        <taxon>Embryophyta</taxon>
        <taxon>Tracheophyta</taxon>
        <taxon>Spermatophyta</taxon>
        <taxon>Magnoliopsida</taxon>
        <taxon>Liliopsida</taxon>
        <taxon>Asparagales</taxon>
        <taxon>Orchidaceae</taxon>
        <taxon>Orchidoideae</taxon>
        <taxon>Orchideae</taxon>
        <taxon>Orchidinae</taxon>
        <taxon>Platanthera</taxon>
    </lineage>
</organism>
<name>A0AAP0AX33_9ASPA</name>
<proteinExistence type="predicted"/>
<feature type="compositionally biased region" description="Basic residues" evidence="1">
    <location>
        <begin position="766"/>
        <end position="776"/>
    </location>
</feature>
<evidence type="ECO:0000313" key="3">
    <source>
        <dbReference type="EMBL" id="KAK8918516.1"/>
    </source>
</evidence>
<dbReference type="PANTHER" id="PTHR33826:SF2">
    <property type="entry name" value="HYDROXYPROLINE-RICH GLYCOPROTEIN FAMILY PROTEIN"/>
    <property type="match status" value="1"/>
</dbReference>
<protein>
    <submittedName>
        <fullName evidence="3">Phosphatidylinositol 4-kinase type 2-beta</fullName>
    </submittedName>
</protein>
<keyword evidence="4" id="KW-1185">Reference proteome</keyword>
<evidence type="ECO:0000256" key="1">
    <source>
        <dbReference type="SAM" id="MobiDB-lite"/>
    </source>
</evidence>
<accession>A0AAP0AX33</accession>
<dbReference type="Pfam" id="PF23041">
    <property type="entry name" value="DUF7036"/>
    <property type="match status" value="2"/>
</dbReference>
<comment type="caution">
    <text evidence="3">The sequence shown here is derived from an EMBL/GenBank/DDBJ whole genome shotgun (WGS) entry which is preliminary data.</text>
</comment>
<feature type="compositionally biased region" description="Low complexity" evidence="1">
    <location>
        <begin position="743"/>
        <end position="752"/>
    </location>
</feature>
<reference evidence="3 4" key="1">
    <citation type="journal article" date="2022" name="Nat. Plants">
        <title>Genomes of leafy and leafless Platanthera orchids illuminate the evolution of mycoheterotrophy.</title>
        <authorList>
            <person name="Li M.H."/>
            <person name="Liu K.W."/>
            <person name="Li Z."/>
            <person name="Lu H.C."/>
            <person name="Ye Q.L."/>
            <person name="Zhang D."/>
            <person name="Wang J.Y."/>
            <person name="Li Y.F."/>
            <person name="Zhong Z.M."/>
            <person name="Liu X."/>
            <person name="Yu X."/>
            <person name="Liu D.K."/>
            <person name="Tu X.D."/>
            <person name="Liu B."/>
            <person name="Hao Y."/>
            <person name="Liao X.Y."/>
            <person name="Jiang Y.T."/>
            <person name="Sun W.H."/>
            <person name="Chen J."/>
            <person name="Chen Y.Q."/>
            <person name="Ai Y."/>
            <person name="Zhai J.W."/>
            <person name="Wu S.S."/>
            <person name="Zhou Z."/>
            <person name="Hsiao Y.Y."/>
            <person name="Wu W.L."/>
            <person name="Chen Y.Y."/>
            <person name="Lin Y.F."/>
            <person name="Hsu J.L."/>
            <person name="Li C.Y."/>
            <person name="Wang Z.W."/>
            <person name="Zhao X."/>
            <person name="Zhong W.Y."/>
            <person name="Ma X.K."/>
            <person name="Ma L."/>
            <person name="Huang J."/>
            <person name="Chen G.Z."/>
            <person name="Huang M.Z."/>
            <person name="Huang L."/>
            <person name="Peng D.H."/>
            <person name="Luo Y.B."/>
            <person name="Zou S.Q."/>
            <person name="Chen S.P."/>
            <person name="Lan S."/>
            <person name="Tsai W.C."/>
            <person name="Van de Peer Y."/>
            <person name="Liu Z.J."/>
        </authorList>
    </citation>
    <scope>NUCLEOTIDE SEQUENCE [LARGE SCALE GENOMIC DNA]</scope>
    <source>
        <strain evidence="3">Lor287</strain>
    </source>
</reference>
<dbReference type="EMBL" id="JBBWWQ010000019">
    <property type="protein sequence ID" value="KAK8918516.1"/>
    <property type="molecule type" value="Genomic_DNA"/>
</dbReference>
<feature type="domain" description="PI3K/PI4K catalytic" evidence="2">
    <location>
        <begin position="94"/>
        <end position="373"/>
    </location>
</feature>
<dbReference type="AlphaFoldDB" id="A0AAP0AX33"/>
<dbReference type="Pfam" id="PF00454">
    <property type="entry name" value="PI3_PI4_kinase"/>
    <property type="match status" value="1"/>
</dbReference>
<dbReference type="InterPro" id="IPR000403">
    <property type="entry name" value="PI3/4_kinase_cat_dom"/>
</dbReference>
<evidence type="ECO:0000313" key="4">
    <source>
        <dbReference type="Proteomes" id="UP001418222"/>
    </source>
</evidence>